<feature type="compositionally biased region" description="Basic residues" evidence="1">
    <location>
        <begin position="13"/>
        <end position="25"/>
    </location>
</feature>
<evidence type="ECO:0000256" key="1">
    <source>
        <dbReference type="SAM" id="MobiDB-lite"/>
    </source>
</evidence>
<dbReference type="EMBL" id="CH916371">
    <property type="protein sequence ID" value="EDV92039.1"/>
    <property type="molecule type" value="Genomic_DNA"/>
</dbReference>
<dbReference type="AlphaFoldDB" id="B4JMU6"/>
<organism evidence="3">
    <name type="scientific">Drosophila grimshawi</name>
    <name type="common">Hawaiian fruit fly</name>
    <name type="synonym">Idiomyia grimshawi</name>
    <dbReference type="NCBI Taxonomy" id="7222"/>
    <lineage>
        <taxon>Eukaryota</taxon>
        <taxon>Metazoa</taxon>
        <taxon>Ecdysozoa</taxon>
        <taxon>Arthropoda</taxon>
        <taxon>Hexapoda</taxon>
        <taxon>Insecta</taxon>
        <taxon>Pterygota</taxon>
        <taxon>Neoptera</taxon>
        <taxon>Endopterygota</taxon>
        <taxon>Diptera</taxon>
        <taxon>Brachycera</taxon>
        <taxon>Muscomorpha</taxon>
        <taxon>Ephydroidea</taxon>
        <taxon>Drosophilidae</taxon>
        <taxon>Drosophila</taxon>
        <taxon>Hawaiian Drosophila</taxon>
    </lineage>
</organism>
<feature type="compositionally biased region" description="Polar residues" evidence="1">
    <location>
        <begin position="81"/>
        <end position="92"/>
    </location>
</feature>
<keyword evidence="3" id="KW-1185">Reference proteome</keyword>
<dbReference type="Proteomes" id="UP000001070">
    <property type="component" value="Unassembled WGS sequence"/>
</dbReference>
<name>B4JMU6_DROGR</name>
<protein>
    <submittedName>
        <fullName evidence="2">GH24695</fullName>
    </submittedName>
</protein>
<sequence>MANAKVVDDAANSKRKLKTLSHNHNHTSSTNPPVTTSHPIQRTVAAAASKQKSTADGEKVDLARLPQLRNNVPQATAAAEKQQQPTTTTVALSSRRLAYVD</sequence>
<proteinExistence type="predicted"/>
<feature type="compositionally biased region" description="Polar residues" evidence="1">
    <location>
        <begin position="26"/>
        <end position="40"/>
    </location>
</feature>
<gene>
    <name evidence="2" type="primary">Dgri\GH24695</name>
    <name evidence="2" type="ORF">Dgri_GH24695</name>
</gene>
<dbReference type="HOGENOM" id="CLU_2294520_0_0_1"/>
<evidence type="ECO:0000313" key="2">
    <source>
        <dbReference type="EMBL" id="EDV92039.1"/>
    </source>
</evidence>
<dbReference type="InParanoid" id="B4JMU6"/>
<feature type="compositionally biased region" description="Basic and acidic residues" evidence="1">
    <location>
        <begin position="1"/>
        <end position="12"/>
    </location>
</feature>
<feature type="compositionally biased region" description="Basic and acidic residues" evidence="1">
    <location>
        <begin position="53"/>
        <end position="62"/>
    </location>
</feature>
<evidence type="ECO:0000313" key="3">
    <source>
        <dbReference type="Proteomes" id="UP000001070"/>
    </source>
</evidence>
<feature type="region of interest" description="Disordered" evidence="1">
    <location>
        <begin position="1"/>
        <end position="101"/>
    </location>
</feature>
<accession>B4JMU6</accession>
<reference evidence="2 3" key="1">
    <citation type="journal article" date="2007" name="Nature">
        <title>Evolution of genes and genomes on the Drosophila phylogeny.</title>
        <authorList>
            <consortium name="Drosophila 12 Genomes Consortium"/>
            <person name="Clark A.G."/>
            <person name="Eisen M.B."/>
            <person name="Smith D.R."/>
            <person name="Bergman C.M."/>
            <person name="Oliver B."/>
            <person name="Markow T.A."/>
            <person name="Kaufman T.C."/>
            <person name="Kellis M."/>
            <person name="Gelbart W."/>
            <person name="Iyer V.N."/>
            <person name="Pollard D.A."/>
            <person name="Sackton T.B."/>
            <person name="Larracuente A.M."/>
            <person name="Singh N.D."/>
            <person name="Abad J.P."/>
            <person name="Abt D.N."/>
            <person name="Adryan B."/>
            <person name="Aguade M."/>
            <person name="Akashi H."/>
            <person name="Anderson W.W."/>
            <person name="Aquadro C.F."/>
            <person name="Ardell D.H."/>
            <person name="Arguello R."/>
            <person name="Artieri C.G."/>
            <person name="Barbash D.A."/>
            <person name="Barker D."/>
            <person name="Barsanti P."/>
            <person name="Batterham P."/>
            <person name="Batzoglou S."/>
            <person name="Begun D."/>
            <person name="Bhutkar A."/>
            <person name="Blanco E."/>
            <person name="Bosak S.A."/>
            <person name="Bradley R.K."/>
            <person name="Brand A.D."/>
            <person name="Brent M.R."/>
            <person name="Brooks A.N."/>
            <person name="Brown R.H."/>
            <person name="Butlin R.K."/>
            <person name="Caggese C."/>
            <person name="Calvi B.R."/>
            <person name="Bernardo de Carvalho A."/>
            <person name="Caspi A."/>
            <person name="Castrezana S."/>
            <person name="Celniker S.E."/>
            <person name="Chang J.L."/>
            <person name="Chapple C."/>
            <person name="Chatterji S."/>
            <person name="Chinwalla A."/>
            <person name="Civetta A."/>
            <person name="Clifton S.W."/>
            <person name="Comeron J.M."/>
            <person name="Costello J.C."/>
            <person name="Coyne J.A."/>
            <person name="Daub J."/>
            <person name="David R.G."/>
            <person name="Delcher A.L."/>
            <person name="Delehaunty K."/>
            <person name="Do C.B."/>
            <person name="Ebling H."/>
            <person name="Edwards K."/>
            <person name="Eickbush T."/>
            <person name="Evans J.D."/>
            <person name="Filipski A."/>
            <person name="Findeiss S."/>
            <person name="Freyhult E."/>
            <person name="Fulton L."/>
            <person name="Fulton R."/>
            <person name="Garcia A.C."/>
            <person name="Gardiner A."/>
            <person name="Garfield D.A."/>
            <person name="Garvin B.E."/>
            <person name="Gibson G."/>
            <person name="Gilbert D."/>
            <person name="Gnerre S."/>
            <person name="Godfrey J."/>
            <person name="Good R."/>
            <person name="Gotea V."/>
            <person name="Gravely B."/>
            <person name="Greenberg A.J."/>
            <person name="Griffiths-Jones S."/>
            <person name="Gross S."/>
            <person name="Guigo R."/>
            <person name="Gustafson E.A."/>
            <person name="Haerty W."/>
            <person name="Hahn M.W."/>
            <person name="Halligan D.L."/>
            <person name="Halpern A.L."/>
            <person name="Halter G.M."/>
            <person name="Han M.V."/>
            <person name="Heger A."/>
            <person name="Hillier L."/>
            <person name="Hinrichs A.S."/>
            <person name="Holmes I."/>
            <person name="Hoskins R.A."/>
            <person name="Hubisz M.J."/>
            <person name="Hultmark D."/>
            <person name="Huntley M.A."/>
            <person name="Jaffe D.B."/>
            <person name="Jagadeeshan S."/>
            <person name="Jeck W.R."/>
            <person name="Johnson J."/>
            <person name="Jones C.D."/>
            <person name="Jordan W.C."/>
            <person name="Karpen G.H."/>
            <person name="Kataoka E."/>
            <person name="Keightley P.D."/>
            <person name="Kheradpour P."/>
            <person name="Kirkness E.F."/>
            <person name="Koerich L.B."/>
            <person name="Kristiansen K."/>
            <person name="Kudrna D."/>
            <person name="Kulathinal R.J."/>
            <person name="Kumar S."/>
            <person name="Kwok R."/>
            <person name="Lander E."/>
            <person name="Langley C.H."/>
            <person name="Lapoint R."/>
            <person name="Lazzaro B.P."/>
            <person name="Lee S.J."/>
            <person name="Levesque L."/>
            <person name="Li R."/>
            <person name="Lin C.F."/>
            <person name="Lin M.F."/>
            <person name="Lindblad-Toh K."/>
            <person name="Llopart A."/>
            <person name="Long M."/>
            <person name="Low L."/>
            <person name="Lozovsky E."/>
            <person name="Lu J."/>
            <person name="Luo M."/>
            <person name="Machado C.A."/>
            <person name="Makalowski W."/>
            <person name="Marzo M."/>
            <person name="Matsuda M."/>
            <person name="Matzkin L."/>
            <person name="McAllister B."/>
            <person name="McBride C.S."/>
            <person name="McKernan B."/>
            <person name="McKernan K."/>
            <person name="Mendez-Lago M."/>
            <person name="Minx P."/>
            <person name="Mollenhauer M.U."/>
            <person name="Montooth K."/>
            <person name="Mount S.M."/>
            <person name="Mu X."/>
            <person name="Myers E."/>
            <person name="Negre B."/>
            <person name="Newfeld S."/>
            <person name="Nielsen R."/>
            <person name="Noor M.A."/>
            <person name="O'Grady P."/>
            <person name="Pachter L."/>
            <person name="Papaceit M."/>
            <person name="Parisi M.J."/>
            <person name="Parisi M."/>
            <person name="Parts L."/>
            <person name="Pedersen J.S."/>
            <person name="Pesole G."/>
            <person name="Phillippy A.M."/>
            <person name="Ponting C.P."/>
            <person name="Pop M."/>
            <person name="Porcelli D."/>
            <person name="Powell J.R."/>
            <person name="Prohaska S."/>
            <person name="Pruitt K."/>
            <person name="Puig M."/>
            <person name="Quesneville H."/>
            <person name="Ram K.R."/>
            <person name="Rand D."/>
            <person name="Rasmussen M.D."/>
            <person name="Reed L.K."/>
            <person name="Reenan R."/>
            <person name="Reily A."/>
            <person name="Remington K.A."/>
            <person name="Rieger T.T."/>
            <person name="Ritchie M.G."/>
            <person name="Robin C."/>
            <person name="Rogers Y.H."/>
            <person name="Rohde C."/>
            <person name="Rozas J."/>
            <person name="Rubenfield M.J."/>
            <person name="Ruiz A."/>
            <person name="Russo S."/>
            <person name="Salzberg S.L."/>
            <person name="Sanchez-Gracia A."/>
            <person name="Saranga D.J."/>
            <person name="Sato H."/>
            <person name="Schaeffer S.W."/>
            <person name="Schatz M.C."/>
            <person name="Schlenke T."/>
            <person name="Schwartz R."/>
            <person name="Segarra C."/>
            <person name="Singh R.S."/>
            <person name="Sirot L."/>
            <person name="Sirota M."/>
            <person name="Sisneros N.B."/>
            <person name="Smith C.D."/>
            <person name="Smith T.F."/>
            <person name="Spieth J."/>
            <person name="Stage D.E."/>
            <person name="Stark A."/>
            <person name="Stephan W."/>
            <person name="Strausberg R.L."/>
            <person name="Strempel S."/>
            <person name="Sturgill D."/>
            <person name="Sutton G."/>
            <person name="Sutton G.G."/>
            <person name="Tao W."/>
            <person name="Teichmann S."/>
            <person name="Tobari Y.N."/>
            <person name="Tomimura Y."/>
            <person name="Tsolas J.M."/>
            <person name="Valente V.L."/>
            <person name="Venter E."/>
            <person name="Venter J.C."/>
            <person name="Vicario S."/>
            <person name="Vieira F.G."/>
            <person name="Vilella A.J."/>
            <person name="Villasante A."/>
            <person name="Walenz B."/>
            <person name="Wang J."/>
            <person name="Wasserman M."/>
            <person name="Watts T."/>
            <person name="Wilson D."/>
            <person name="Wilson R.K."/>
            <person name="Wing R.A."/>
            <person name="Wolfner M.F."/>
            <person name="Wong A."/>
            <person name="Wong G.K."/>
            <person name="Wu C.I."/>
            <person name="Wu G."/>
            <person name="Yamamoto D."/>
            <person name="Yang H.P."/>
            <person name="Yang S.P."/>
            <person name="Yorke J.A."/>
            <person name="Yoshida K."/>
            <person name="Zdobnov E."/>
            <person name="Zhang P."/>
            <person name="Zhang Y."/>
            <person name="Zimin A.V."/>
            <person name="Baldwin J."/>
            <person name="Abdouelleil A."/>
            <person name="Abdulkadir J."/>
            <person name="Abebe A."/>
            <person name="Abera B."/>
            <person name="Abreu J."/>
            <person name="Acer S.C."/>
            <person name="Aftuck L."/>
            <person name="Alexander A."/>
            <person name="An P."/>
            <person name="Anderson E."/>
            <person name="Anderson S."/>
            <person name="Arachi H."/>
            <person name="Azer M."/>
            <person name="Bachantsang P."/>
            <person name="Barry A."/>
            <person name="Bayul T."/>
            <person name="Berlin A."/>
            <person name="Bessette D."/>
            <person name="Bloom T."/>
            <person name="Blye J."/>
            <person name="Boguslavskiy L."/>
            <person name="Bonnet C."/>
            <person name="Boukhgalter B."/>
            <person name="Bourzgui I."/>
            <person name="Brown A."/>
            <person name="Cahill P."/>
            <person name="Channer S."/>
            <person name="Cheshatsang Y."/>
            <person name="Chuda L."/>
            <person name="Citroen M."/>
            <person name="Collymore A."/>
            <person name="Cooke P."/>
            <person name="Costello M."/>
            <person name="D'Aco K."/>
            <person name="Daza R."/>
            <person name="De Haan G."/>
            <person name="DeGray S."/>
            <person name="DeMaso C."/>
            <person name="Dhargay N."/>
            <person name="Dooley K."/>
            <person name="Dooley E."/>
            <person name="Doricent M."/>
            <person name="Dorje P."/>
            <person name="Dorjee K."/>
            <person name="Dupes A."/>
            <person name="Elong R."/>
            <person name="Falk J."/>
            <person name="Farina A."/>
            <person name="Faro S."/>
            <person name="Ferguson D."/>
            <person name="Fisher S."/>
            <person name="Foley C.D."/>
            <person name="Franke A."/>
            <person name="Friedrich D."/>
            <person name="Gadbois L."/>
            <person name="Gearin G."/>
            <person name="Gearin C.R."/>
            <person name="Giannoukos G."/>
            <person name="Goode T."/>
            <person name="Graham J."/>
            <person name="Grandbois E."/>
            <person name="Grewal S."/>
            <person name="Gyaltsen K."/>
            <person name="Hafez N."/>
            <person name="Hagos B."/>
            <person name="Hall J."/>
            <person name="Henson C."/>
            <person name="Hollinger A."/>
            <person name="Honan T."/>
            <person name="Huard M.D."/>
            <person name="Hughes L."/>
            <person name="Hurhula B."/>
            <person name="Husby M.E."/>
            <person name="Kamat A."/>
            <person name="Kanga B."/>
            <person name="Kashin S."/>
            <person name="Khazanovich D."/>
            <person name="Kisner P."/>
            <person name="Lance K."/>
            <person name="Lara M."/>
            <person name="Lee W."/>
            <person name="Lennon N."/>
            <person name="Letendre F."/>
            <person name="LeVine R."/>
            <person name="Lipovsky A."/>
            <person name="Liu X."/>
            <person name="Liu J."/>
            <person name="Liu S."/>
            <person name="Lokyitsang T."/>
            <person name="Lokyitsang Y."/>
            <person name="Lubonja R."/>
            <person name="Lui A."/>
            <person name="MacDonald P."/>
            <person name="Magnisalis V."/>
            <person name="Maru K."/>
            <person name="Matthews C."/>
            <person name="McCusker W."/>
            <person name="McDonough S."/>
            <person name="Mehta T."/>
            <person name="Meldrim J."/>
            <person name="Meneus L."/>
            <person name="Mihai O."/>
            <person name="Mihalev A."/>
            <person name="Mihova T."/>
            <person name="Mittelman R."/>
            <person name="Mlenga V."/>
            <person name="Montmayeur A."/>
            <person name="Mulrain L."/>
            <person name="Navidi A."/>
            <person name="Naylor J."/>
            <person name="Negash T."/>
            <person name="Nguyen T."/>
            <person name="Nguyen N."/>
            <person name="Nicol R."/>
            <person name="Norbu C."/>
            <person name="Norbu N."/>
            <person name="Novod N."/>
            <person name="O'Neill B."/>
            <person name="Osman S."/>
            <person name="Markiewicz E."/>
            <person name="Oyono O.L."/>
            <person name="Patti C."/>
            <person name="Phunkhang P."/>
            <person name="Pierre F."/>
            <person name="Priest M."/>
            <person name="Raghuraman S."/>
            <person name="Rege F."/>
            <person name="Reyes R."/>
            <person name="Rise C."/>
            <person name="Rogov P."/>
            <person name="Ross K."/>
            <person name="Ryan E."/>
            <person name="Settipalli S."/>
            <person name="Shea T."/>
            <person name="Sherpa N."/>
            <person name="Shi L."/>
            <person name="Shih D."/>
            <person name="Sparrow T."/>
            <person name="Spaulding J."/>
            <person name="Stalker J."/>
            <person name="Stange-Thomann N."/>
            <person name="Stavropoulos S."/>
            <person name="Stone C."/>
            <person name="Strader C."/>
            <person name="Tesfaye S."/>
            <person name="Thomson T."/>
            <person name="Thoulutsang Y."/>
            <person name="Thoulutsang D."/>
            <person name="Topham K."/>
            <person name="Topping I."/>
            <person name="Tsamla T."/>
            <person name="Vassiliev H."/>
            <person name="Vo A."/>
            <person name="Wangchuk T."/>
            <person name="Wangdi T."/>
            <person name="Weiand M."/>
            <person name="Wilkinson J."/>
            <person name="Wilson A."/>
            <person name="Yadav S."/>
            <person name="Young G."/>
            <person name="Yu Q."/>
            <person name="Zembek L."/>
            <person name="Zhong D."/>
            <person name="Zimmer A."/>
            <person name="Zwirko Z."/>
            <person name="Jaffe D.B."/>
            <person name="Alvarez P."/>
            <person name="Brockman W."/>
            <person name="Butler J."/>
            <person name="Chin C."/>
            <person name="Gnerre S."/>
            <person name="Grabherr M."/>
            <person name="Kleber M."/>
            <person name="Mauceli E."/>
            <person name="MacCallum I."/>
        </authorList>
    </citation>
    <scope>NUCLEOTIDE SEQUENCE [LARGE SCALE GENOMIC DNA]</scope>
    <source>
        <strain evidence="3">Tucson 15287-2541.00</strain>
    </source>
</reference>